<sequence length="209" mass="23151">MPSSHRVAAWRSTATFRRLALKRCWLQQTTTSPEVPVLLSAWARAYYVATTPRVRALFGLLLSLRAFRLCQSGKWATSQPFGYLLVRTFTMTLSFLPALVLFTCIPTSFGLGAPASGRQAPVGSPPITVTSWKPTADSAATPNYLYKTRFRKAEEYPLLAAGRCGARLVYKCPPRVAVYVLSRSKNSYTKVAVHGRVGFVASEWLADIR</sequence>
<proteinExistence type="predicted"/>
<evidence type="ECO:0000313" key="1">
    <source>
        <dbReference type="EMBL" id="SHL98635.1"/>
    </source>
</evidence>
<evidence type="ECO:0000313" key="2">
    <source>
        <dbReference type="Proteomes" id="UP000183947"/>
    </source>
</evidence>
<accession>A0A1M7F3Q6</accession>
<evidence type="ECO:0008006" key="3">
    <source>
        <dbReference type="Google" id="ProtNLM"/>
    </source>
</evidence>
<organism evidence="1 2">
    <name type="scientific">Hymenobacter psychrotolerans DSM 18569</name>
    <dbReference type="NCBI Taxonomy" id="1121959"/>
    <lineage>
        <taxon>Bacteria</taxon>
        <taxon>Pseudomonadati</taxon>
        <taxon>Bacteroidota</taxon>
        <taxon>Cytophagia</taxon>
        <taxon>Cytophagales</taxon>
        <taxon>Hymenobacteraceae</taxon>
        <taxon>Hymenobacter</taxon>
    </lineage>
</organism>
<dbReference type="AlphaFoldDB" id="A0A1M7F3Q6"/>
<dbReference type="EMBL" id="FRAS01000028">
    <property type="protein sequence ID" value="SHL98635.1"/>
    <property type="molecule type" value="Genomic_DNA"/>
</dbReference>
<gene>
    <name evidence="1" type="ORF">SAMN02746009_03753</name>
</gene>
<name>A0A1M7F3Q6_9BACT</name>
<dbReference type="Proteomes" id="UP000183947">
    <property type="component" value="Unassembled WGS sequence"/>
</dbReference>
<protein>
    <recommendedName>
        <fullName evidence="3">SH3 domain-containing protein</fullName>
    </recommendedName>
</protein>
<keyword evidence="2" id="KW-1185">Reference proteome</keyword>
<reference evidence="2" key="1">
    <citation type="submission" date="2016-11" db="EMBL/GenBank/DDBJ databases">
        <authorList>
            <person name="Varghese N."/>
            <person name="Submissions S."/>
        </authorList>
    </citation>
    <scope>NUCLEOTIDE SEQUENCE [LARGE SCALE GENOMIC DNA]</scope>
    <source>
        <strain evidence="2">DSM 18569</strain>
    </source>
</reference>